<feature type="domain" description="Exoribonuclease phosphorolytic" evidence="6">
    <location>
        <begin position="20"/>
        <end position="140"/>
    </location>
</feature>
<dbReference type="Proteomes" id="UP000823046">
    <property type="component" value="Unassembled WGS sequence"/>
</dbReference>
<dbReference type="InterPro" id="IPR020568">
    <property type="entry name" value="Ribosomal_Su5_D2-typ_SF"/>
</dbReference>
<name>A0ABQ7JFS9_9APIC</name>
<comment type="subcellular location">
    <subcellularLocation>
        <location evidence="1">Nucleus</location>
    </subcellularLocation>
</comment>
<keyword evidence="3" id="KW-0698">rRNA processing</keyword>
<dbReference type="InterPro" id="IPR027408">
    <property type="entry name" value="PNPase/RNase_PH_dom_sf"/>
</dbReference>
<evidence type="ECO:0000256" key="4">
    <source>
        <dbReference type="ARBA" id="ARBA00022835"/>
    </source>
</evidence>
<evidence type="ECO:0000256" key="3">
    <source>
        <dbReference type="ARBA" id="ARBA00022552"/>
    </source>
</evidence>
<dbReference type="PANTHER" id="PTHR11953">
    <property type="entry name" value="EXOSOME COMPLEX COMPONENT"/>
    <property type="match status" value="1"/>
</dbReference>
<evidence type="ECO:0000256" key="5">
    <source>
        <dbReference type="ARBA" id="ARBA00023242"/>
    </source>
</evidence>
<keyword evidence="5" id="KW-0539">Nucleus</keyword>
<evidence type="ECO:0000256" key="1">
    <source>
        <dbReference type="ARBA" id="ARBA00004123"/>
    </source>
</evidence>
<dbReference type="InterPro" id="IPR050080">
    <property type="entry name" value="RNase_PH"/>
</dbReference>
<evidence type="ECO:0000313" key="7">
    <source>
        <dbReference type="EMBL" id="KAF8822853.1"/>
    </source>
</evidence>
<comment type="similarity">
    <text evidence="2">Belongs to the RNase PH family.</text>
</comment>
<evidence type="ECO:0000313" key="8">
    <source>
        <dbReference type="Proteomes" id="UP000823046"/>
    </source>
</evidence>
<reference evidence="7 8" key="1">
    <citation type="journal article" date="2020" name="bioRxiv">
        <title>Metabolic contributions of an alphaproteobacterial endosymbiont in the apicomplexan Cardiosporidium cionae.</title>
        <authorList>
            <person name="Hunter E.S."/>
            <person name="Paight C.J."/>
            <person name="Lane C.E."/>
        </authorList>
    </citation>
    <scope>NUCLEOTIDE SEQUENCE [LARGE SCALE GENOMIC DNA]</scope>
    <source>
        <strain evidence="7">ESH_2018</strain>
    </source>
</reference>
<gene>
    <name evidence="7" type="ORF">IE077_002341</name>
</gene>
<dbReference type="Gene3D" id="3.30.230.70">
    <property type="entry name" value="GHMP Kinase, N-terminal domain"/>
    <property type="match status" value="1"/>
</dbReference>
<dbReference type="EMBL" id="JADAQX010000019">
    <property type="protein sequence ID" value="KAF8822853.1"/>
    <property type="molecule type" value="Genomic_DNA"/>
</dbReference>
<keyword evidence="4" id="KW-0271">Exosome</keyword>
<keyword evidence="8" id="KW-1185">Reference proteome</keyword>
<evidence type="ECO:0000256" key="2">
    <source>
        <dbReference type="ARBA" id="ARBA00006678"/>
    </source>
</evidence>
<dbReference type="PANTHER" id="PTHR11953:SF1">
    <property type="entry name" value="EXOSOME COMPLEX COMPONENT RRP46"/>
    <property type="match status" value="1"/>
</dbReference>
<organism evidence="7 8">
    <name type="scientific">Cardiosporidium cionae</name>
    <dbReference type="NCBI Taxonomy" id="476202"/>
    <lineage>
        <taxon>Eukaryota</taxon>
        <taxon>Sar</taxon>
        <taxon>Alveolata</taxon>
        <taxon>Apicomplexa</taxon>
        <taxon>Aconoidasida</taxon>
        <taxon>Nephromycida</taxon>
        <taxon>Cardiosporidium</taxon>
    </lineage>
</organism>
<dbReference type="SUPFAM" id="SSF54211">
    <property type="entry name" value="Ribosomal protein S5 domain 2-like"/>
    <property type="match status" value="1"/>
</dbReference>
<dbReference type="InterPro" id="IPR001247">
    <property type="entry name" value="ExoRNase_PH_dom1"/>
</dbReference>
<comment type="caution">
    <text evidence="7">The sequence shown here is derived from an EMBL/GenBank/DDBJ whole genome shotgun (WGS) entry which is preliminary data.</text>
</comment>
<sequence>MSFSQKEPVPIRLDGRTAFELRPPSVQFSFSKRCEGSARFFMGTSGVVVCVNGPTNCPLHSKTILDRAYIEIAVQPSSGRSSSLEKTLEVELLKCAQSCINVHCYPRTMLRINVQILASDGSLGSVAINGMILALLDSGLQMHCTPFAVSIGLPFSSSATSTPAQGDTQESTIVSDLSKSSECHLYIDLSKTPDPSLLHETEAHHAMAETAHTQSHTLSQPKRRDTLIPKSSAYLGKEKLRWLLDPIESEIHLHCESVLCYVLYFQTGDFLSSFTEWGSGVFDERALLFALASVAISTLGKELRLQWEASMKEIVNLFEANNQFDTQV</sequence>
<evidence type="ECO:0000259" key="6">
    <source>
        <dbReference type="Pfam" id="PF01138"/>
    </source>
</evidence>
<protein>
    <submittedName>
        <fullName evidence="7">3' exoribonuclease family, domain 1 domain-containing protein</fullName>
    </submittedName>
</protein>
<proteinExistence type="inferred from homology"/>
<accession>A0ABQ7JFS9</accession>
<dbReference type="Pfam" id="PF01138">
    <property type="entry name" value="RNase_PH"/>
    <property type="match status" value="1"/>
</dbReference>